<comment type="caution">
    <text evidence="4">The sequence shown here is derived from an EMBL/GenBank/DDBJ whole genome shotgun (WGS) entry which is preliminary data.</text>
</comment>
<feature type="signal peptide" evidence="2">
    <location>
        <begin position="1"/>
        <end position="21"/>
    </location>
</feature>
<feature type="compositionally biased region" description="Polar residues" evidence="1">
    <location>
        <begin position="49"/>
        <end position="59"/>
    </location>
</feature>
<evidence type="ECO:0000313" key="4">
    <source>
        <dbReference type="EMBL" id="OOS02986.1"/>
    </source>
</evidence>
<keyword evidence="5" id="KW-1185">Reference proteome</keyword>
<feature type="region of interest" description="Disordered" evidence="1">
    <location>
        <begin position="69"/>
        <end position="95"/>
    </location>
</feature>
<evidence type="ECO:0000256" key="1">
    <source>
        <dbReference type="SAM" id="MobiDB-lite"/>
    </source>
</evidence>
<gene>
    <name evidence="4" type="ORF">B0188_07150</name>
</gene>
<dbReference type="AlphaFoldDB" id="A0A1T0AYX5"/>
<feature type="chain" id="PRO_5012616951" description="Autotransporter domain-containing protein" evidence="2">
    <location>
        <begin position="22"/>
        <end position="540"/>
    </location>
</feature>
<evidence type="ECO:0000313" key="5">
    <source>
        <dbReference type="Proteomes" id="UP000190023"/>
    </source>
</evidence>
<dbReference type="PROSITE" id="PS51208">
    <property type="entry name" value="AUTOTRANSPORTER"/>
    <property type="match status" value="1"/>
</dbReference>
<evidence type="ECO:0000256" key="2">
    <source>
        <dbReference type="SAM" id="SignalP"/>
    </source>
</evidence>
<dbReference type="SUPFAM" id="SSF103515">
    <property type="entry name" value="Autotransporter"/>
    <property type="match status" value="1"/>
</dbReference>
<dbReference type="InterPro" id="IPR036709">
    <property type="entry name" value="Autotransporte_beta_dom_sf"/>
</dbReference>
<dbReference type="InterPro" id="IPR005546">
    <property type="entry name" value="Autotransporte_beta"/>
</dbReference>
<dbReference type="Gene3D" id="2.40.128.130">
    <property type="entry name" value="Autotransporter beta-domain"/>
    <property type="match status" value="1"/>
</dbReference>
<protein>
    <recommendedName>
        <fullName evidence="3">Autotransporter domain-containing protein</fullName>
    </recommendedName>
</protein>
<dbReference type="Proteomes" id="UP000190023">
    <property type="component" value="Unassembled WGS sequence"/>
</dbReference>
<dbReference type="SMART" id="SM00869">
    <property type="entry name" value="Autotransporter"/>
    <property type="match status" value="1"/>
</dbReference>
<feature type="region of interest" description="Disordered" evidence="1">
    <location>
        <begin position="43"/>
        <end position="62"/>
    </location>
</feature>
<organism evidence="4 5">
    <name type="scientific">[Haemophilus] felis</name>
    <dbReference type="NCBI Taxonomy" id="123822"/>
    <lineage>
        <taxon>Bacteria</taxon>
        <taxon>Pseudomonadati</taxon>
        <taxon>Pseudomonadota</taxon>
        <taxon>Gammaproteobacteria</taxon>
        <taxon>Pasteurellales</taxon>
        <taxon>Pasteurellaceae</taxon>
    </lineage>
</organism>
<dbReference type="Pfam" id="PF03797">
    <property type="entry name" value="Autotransporter"/>
    <property type="match status" value="1"/>
</dbReference>
<name>A0A1T0AYX5_9PAST</name>
<reference evidence="4 5" key="1">
    <citation type="submission" date="2017-02" db="EMBL/GenBank/DDBJ databases">
        <title>Draft genome sequence of Haemophilus felis CCUG 31170 type strain.</title>
        <authorList>
            <person name="Engstrom-Jakobsson H."/>
            <person name="Salva-Serra F."/>
            <person name="Thorell K."/>
            <person name="Gonzales-Siles L."/>
            <person name="Karlsson R."/>
            <person name="Boulund F."/>
            <person name="Engstrand L."/>
            <person name="Kristiansson E."/>
            <person name="Moore E."/>
        </authorList>
    </citation>
    <scope>NUCLEOTIDE SEQUENCE [LARGE SCALE GENOMIC DNA]</scope>
    <source>
        <strain evidence="4 5">CCUG 31170</strain>
    </source>
</reference>
<feature type="domain" description="Autotransporter" evidence="3">
    <location>
        <begin position="276"/>
        <end position="540"/>
    </location>
</feature>
<sequence>MKKFTLTTLTLCLASSSIVFANEEAAMKPSLSELSEKVKTATEALKNENGGTLITSGLSSEELKKEKQHLDSEAENKKAEKTKVDGEIEKNKKHQKGAEDLIKHNPDFNLILGSGSVSGKPKDIVKKLKDQIQVDTKKTEDLATEIKQLEKESKITDKLSVLAEAKEKLVEAISEVLTETVSATGLQNDILTSLKKLQSNEEVNKIFNAGSDEIINFLNQNEKSLYALGQTYQNLSTNFNFNTNSVAAARLNSLSALNTVLSASNSPMNALQGLTANKKNASVWVSYALNESKLTDATFRTKNINLGVDKQFDSILVGGFLSYMDKRGGGAGTKGNLYGYALSIYAQKYHNNHAITGMVSAGKTKNHIQRDVVGYSSFEHQADTQGRYFSSKGEYSYIFDLAASNLQLNPVLGLNYQYATQDAFTESGLLPLAVGALKTQQLTTNLGVELKKFSDKAYFYAKPSVLIDVFNKTNAVSIQYLGQEHKFSLPANSKRKTYFALELGTKIMLRPNVVAEFNLDGKIRKGEKHSNVNAKLTYSF</sequence>
<dbReference type="EMBL" id="MUYB01000028">
    <property type="protein sequence ID" value="OOS02986.1"/>
    <property type="molecule type" value="Genomic_DNA"/>
</dbReference>
<proteinExistence type="predicted"/>
<evidence type="ECO:0000259" key="3">
    <source>
        <dbReference type="PROSITE" id="PS51208"/>
    </source>
</evidence>
<dbReference type="STRING" id="123822.B0188_07150"/>
<accession>A0A1T0AYX5</accession>
<keyword evidence="2" id="KW-0732">Signal</keyword>